<dbReference type="InterPro" id="IPR026960">
    <property type="entry name" value="RVT-Znf"/>
</dbReference>
<dbReference type="PANTHER" id="PTHR33116">
    <property type="entry name" value="REVERSE TRANSCRIPTASE ZINC-BINDING DOMAIN-CONTAINING PROTEIN-RELATED-RELATED"/>
    <property type="match status" value="1"/>
</dbReference>
<evidence type="ECO:0000313" key="3">
    <source>
        <dbReference type="Proteomes" id="UP000504610"/>
    </source>
</evidence>
<dbReference type="PANTHER" id="PTHR33116:SF84">
    <property type="entry name" value="RNA-DIRECTED DNA POLYMERASE"/>
    <property type="match status" value="1"/>
</dbReference>
<name>A0A9W3CBW1_RAPSA</name>
<dbReference type="Proteomes" id="UP000504610">
    <property type="component" value="Chromosome 8"/>
</dbReference>
<evidence type="ECO:0000259" key="2">
    <source>
        <dbReference type="Pfam" id="PF13966"/>
    </source>
</evidence>
<dbReference type="AlphaFoldDB" id="A0A9W3CBW1"/>
<feature type="domain" description="Reverse transcriptase zinc-binding" evidence="2">
    <location>
        <begin position="226"/>
        <end position="310"/>
    </location>
</feature>
<feature type="chain" id="PRO_5040953063" evidence="1">
    <location>
        <begin position="27"/>
        <end position="406"/>
    </location>
</feature>
<accession>A0A9W3CBW1</accession>
<organism evidence="3 4">
    <name type="scientific">Raphanus sativus</name>
    <name type="common">Radish</name>
    <name type="synonym">Raphanus raphanistrum var. sativus</name>
    <dbReference type="NCBI Taxonomy" id="3726"/>
    <lineage>
        <taxon>Eukaryota</taxon>
        <taxon>Viridiplantae</taxon>
        <taxon>Streptophyta</taxon>
        <taxon>Embryophyta</taxon>
        <taxon>Tracheophyta</taxon>
        <taxon>Spermatophyta</taxon>
        <taxon>Magnoliopsida</taxon>
        <taxon>eudicotyledons</taxon>
        <taxon>Gunneridae</taxon>
        <taxon>Pentapetalae</taxon>
        <taxon>rosids</taxon>
        <taxon>malvids</taxon>
        <taxon>Brassicales</taxon>
        <taxon>Brassicaceae</taxon>
        <taxon>Brassiceae</taxon>
        <taxon>Raphanus</taxon>
    </lineage>
</organism>
<reference evidence="3" key="1">
    <citation type="journal article" date="2019" name="Database">
        <title>The radish genome database (RadishGD): an integrated information resource for radish genomics.</title>
        <authorList>
            <person name="Yu H.J."/>
            <person name="Baek S."/>
            <person name="Lee Y.J."/>
            <person name="Cho A."/>
            <person name="Mun J.H."/>
        </authorList>
    </citation>
    <scope>NUCLEOTIDE SEQUENCE [LARGE SCALE GENOMIC DNA]</scope>
    <source>
        <strain evidence="3">cv. WK10039</strain>
    </source>
</reference>
<evidence type="ECO:0000313" key="4">
    <source>
        <dbReference type="RefSeq" id="XP_056848963.1"/>
    </source>
</evidence>
<evidence type="ECO:0000256" key="1">
    <source>
        <dbReference type="SAM" id="SignalP"/>
    </source>
</evidence>
<feature type="signal peptide" evidence="1">
    <location>
        <begin position="1"/>
        <end position="26"/>
    </location>
</feature>
<proteinExistence type="predicted"/>
<dbReference type="GeneID" id="108820299"/>
<reference evidence="4" key="2">
    <citation type="submission" date="2025-08" db="UniProtKB">
        <authorList>
            <consortium name="RefSeq"/>
        </authorList>
    </citation>
    <scope>IDENTIFICATION</scope>
    <source>
        <tissue evidence="4">Leaf</tissue>
    </source>
</reference>
<dbReference type="OrthoDB" id="1097012at2759"/>
<dbReference type="RefSeq" id="XP_056848963.1">
    <property type="nucleotide sequence ID" value="XM_056992983.1"/>
</dbReference>
<dbReference type="KEGG" id="rsz:108820299"/>
<protein>
    <submittedName>
        <fullName evidence="4">Uncharacterized protein LOC108820299</fullName>
    </submittedName>
</protein>
<sequence length="406" mass="46496">MAKKLLVVLFTILLVHMSLIISGVDCRALKTEQMNGCDQMATLDGGGFSFFSAAGAANSSRIPLMRSLAFRTLCLRLIWLIFAEGRFLWVAWHKHHHLRISSFWALSEHKQDSWHWKSLLDLRPLARPFITCKIQDGLSASFWFDSWTPLGPLVNAIGNSGTRMLRLPSNAVVADSCRNSQWNLPPPRSDVVVDLHAFLTTIPVPTEEAGADYYSWTVDGEDFSVFPSSKTWSILRESQPQQAWYSAIWFKGHIPKHAFTMWVAVQDRLPTRCRLSSWGILTPLTCCLCLAADETRDHLFIDCSFTKDIWKMMLLRLSESRQGFDSWNHLLAWYTSVSSKSIRALRGIAVQTIIYSLWIERNNRAFNNQVNTTSDLFKQVDRTIRNIISARKTRKAFKHLMALWLV</sequence>
<keyword evidence="3" id="KW-1185">Reference proteome</keyword>
<dbReference type="Pfam" id="PF13966">
    <property type="entry name" value="zf-RVT"/>
    <property type="match status" value="1"/>
</dbReference>
<gene>
    <name evidence="4" type="primary">LOC108820299</name>
</gene>
<keyword evidence="1" id="KW-0732">Signal</keyword>